<sequence>MLAPDAAPRYTIAMLDQAPPPPPAIAAAAPAPVPADLKALLDVAIAAGDETVIDRLFGYARTARPDAAAAIDAMQAAHAAKREAVRLAQVQADEQRRANAGPLDNWSGKIEFGASRATGPVSSLGLVAAIDAERAGLKWTHKLSARAEVQDAEGVNAVERIVASWQPRRIIDKRGYVFGLGLYERDPGLGYEQRLTTGVGAGWSLNRGERLKIALEGGPALRVTDTGAMMRERVAGRGSLDLDWTINPRLDFSQRASIYYEQDTSSGVLTSALNSKLSERLNLRLSYEYRIEEDRERAISASGTVSRASIVYRLQ</sequence>
<dbReference type="InterPro" id="IPR007433">
    <property type="entry name" value="DUF481"/>
</dbReference>
<evidence type="ECO:0000313" key="2">
    <source>
        <dbReference type="Proteomes" id="UP000464468"/>
    </source>
</evidence>
<dbReference type="Pfam" id="PF04338">
    <property type="entry name" value="DUF481"/>
    <property type="match status" value="1"/>
</dbReference>
<reference evidence="1 2" key="1">
    <citation type="submission" date="2020-01" db="EMBL/GenBank/DDBJ databases">
        <title>Sphingomonas sp. C33 whole genome sequece.</title>
        <authorList>
            <person name="Park C."/>
        </authorList>
    </citation>
    <scope>NUCLEOTIDE SEQUENCE [LARGE SCALE GENOMIC DNA]</scope>
    <source>
        <strain evidence="1 2">C33</strain>
    </source>
</reference>
<evidence type="ECO:0000313" key="1">
    <source>
        <dbReference type="EMBL" id="QHL90911.1"/>
    </source>
</evidence>
<dbReference type="KEGG" id="schy:GVO57_08875"/>
<keyword evidence="2" id="KW-1185">Reference proteome</keyword>
<dbReference type="EMBL" id="CP047895">
    <property type="protein sequence ID" value="QHL90911.1"/>
    <property type="molecule type" value="Genomic_DNA"/>
</dbReference>
<name>A0A7Z2NWU7_9SPHN</name>
<proteinExistence type="predicted"/>
<gene>
    <name evidence="1" type="ORF">GVO57_08875</name>
</gene>
<protein>
    <submittedName>
        <fullName evidence="1">DUF481 domain-containing protein</fullName>
    </submittedName>
</protein>
<dbReference type="RefSeq" id="WP_160592841.1">
    <property type="nucleotide sequence ID" value="NZ_CP047895.1"/>
</dbReference>
<dbReference type="Proteomes" id="UP000464468">
    <property type="component" value="Chromosome"/>
</dbReference>
<organism evidence="1 2">
    <name type="scientific">Sphingomonas changnyeongensis</name>
    <dbReference type="NCBI Taxonomy" id="2698679"/>
    <lineage>
        <taxon>Bacteria</taxon>
        <taxon>Pseudomonadati</taxon>
        <taxon>Pseudomonadota</taxon>
        <taxon>Alphaproteobacteria</taxon>
        <taxon>Sphingomonadales</taxon>
        <taxon>Sphingomonadaceae</taxon>
        <taxon>Sphingomonas</taxon>
    </lineage>
</organism>
<accession>A0A7Z2NWU7</accession>
<dbReference type="AlphaFoldDB" id="A0A7Z2NWU7"/>